<sequence>MYSDRQMEFILPEAIVEPNFTRREVKFLCMQAETLEGVNAVWQYLDSYRNNLIEKSAKFESDKKLFESHREKALEHIHLDLQSQFQCKIEDFIRKLNEATHLLTARKQKIDKQSKYITELEDKLKSSQYNVTLPAVTVQEKALNNQTLFELERENSSLKSAIEFSKKDFEERRFLDNRITELEINVNQLTEERDQLQEMVQQLSKEKQESIIDNIFECKTCDAFVSAEQLDQEETTQLVNLSSESSSCHSVVASIGCDVEDVAVLSELHLLNAEESRNIWLIFHTSTSQHFVASSIYLKLINSSWRSEHTQSLQALTELLEACDTNIQYLQSIQSRLKTSDSSTDDNVVTSVKQLLKKWVQLNVKVYLFQRNVEKQGPTCPEQSATFPK</sequence>
<dbReference type="HOGENOM" id="CLU_710312_0_0_1"/>
<dbReference type="KEGG" id="dpx:DAPPUDRAFT_313656"/>
<gene>
    <name evidence="2" type="ORF">DAPPUDRAFT_313656</name>
</gene>
<name>E9G3R8_DAPPU</name>
<dbReference type="OrthoDB" id="6355943at2759"/>
<keyword evidence="1" id="KW-0175">Coiled coil</keyword>
<evidence type="ECO:0000313" key="2">
    <source>
        <dbReference type="EMBL" id="EFX85814.1"/>
    </source>
</evidence>
<reference evidence="2 3" key="1">
    <citation type="journal article" date="2011" name="Science">
        <title>The ecoresponsive genome of Daphnia pulex.</title>
        <authorList>
            <person name="Colbourne J.K."/>
            <person name="Pfrender M.E."/>
            <person name="Gilbert D."/>
            <person name="Thomas W.K."/>
            <person name="Tucker A."/>
            <person name="Oakley T.H."/>
            <person name="Tokishita S."/>
            <person name="Aerts A."/>
            <person name="Arnold G.J."/>
            <person name="Basu M.K."/>
            <person name="Bauer D.J."/>
            <person name="Caceres C.E."/>
            <person name="Carmel L."/>
            <person name="Casola C."/>
            <person name="Choi J.H."/>
            <person name="Detter J.C."/>
            <person name="Dong Q."/>
            <person name="Dusheyko S."/>
            <person name="Eads B.D."/>
            <person name="Frohlich T."/>
            <person name="Geiler-Samerotte K.A."/>
            <person name="Gerlach D."/>
            <person name="Hatcher P."/>
            <person name="Jogdeo S."/>
            <person name="Krijgsveld J."/>
            <person name="Kriventseva E.V."/>
            <person name="Kultz D."/>
            <person name="Laforsch C."/>
            <person name="Lindquist E."/>
            <person name="Lopez J."/>
            <person name="Manak J.R."/>
            <person name="Muller J."/>
            <person name="Pangilinan J."/>
            <person name="Patwardhan R.P."/>
            <person name="Pitluck S."/>
            <person name="Pritham E.J."/>
            <person name="Rechtsteiner A."/>
            <person name="Rho M."/>
            <person name="Rogozin I.B."/>
            <person name="Sakarya O."/>
            <person name="Salamov A."/>
            <person name="Schaack S."/>
            <person name="Shapiro H."/>
            <person name="Shiga Y."/>
            <person name="Skalitzky C."/>
            <person name="Smith Z."/>
            <person name="Souvorov A."/>
            <person name="Sung W."/>
            <person name="Tang Z."/>
            <person name="Tsuchiya D."/>
            <person name="Tu H."/>
            <person name="Vos H."/>
            <person name="Wang M."/>
            <person name="Wolf Y.I."/>
            <person name="Yamagata H."/>
            <person name="Yamada T."/>
            <person name="Ye Y."/>
            <person name="Shaw J.R."/>
            <person name="Andrews J."/>
            <person name="Crease T.J."/>
            <person name="Tang H."/>
            <person name="Lucas S.M."/>
            <person name="Robertson H.M."/>
            <person name="Bork P."/>
            <person name="Koonin E.V."/>
            <person name="Zdobnov E.M."/>
            <person name="Grigoriev I.V."/>
            <person name="Lynch M."/>
            <person name="Boore J.L."/>
        </authorList>
    </citation>
    <scope>NUCLEOTIDE SEQUENCE [LARGE SCALE GENOMIC DNA]</scope>
</reference>
<protein>
    <submittedName>
        <fullName evidence="2">Uncharacterized protein</fullName>
    </submittedName>
</protein>
<accession>E9G3R8</accession>
<organism evidence="2 3">
    <name type="scientific">Daphnia pulex</name>
    <name type="common">Water flea</name>
    <dbReference type="NCBI Taxonomy" id="6669"/>
    <lineage>
        <taxon>Eukaryota</taxon>
        <taxon>Metazoa</taxon>
        <taxon>Ecdysozoa</taxon>
        <taxon>Arthropoda</taxon>
        <taxon>Crustacea</taxon>
        <taxon>Branchiopoda</taxon>
        <taxon>Diplostraca</taxon>
        <taxon>Cladocera</taxon>
        <taxon>Anomopoda</taxon>
        <taxon>Daphniidae</taxon>
        <taxon>Daphnia</taxon>
    </lineage>
</organism>
<dbReference type="InParanoid" id="E9G3R8"/>
<dbReference type="EMBL" id="GL732531">
    <property type="protein sequence ID" value="EFX85814.1"/>
    <property type="molecule type" value="Genomic_DNA"/>
</dbReference>
<proteinExistence type="predicted"/>
<evidence type="ECO:0000256" key="1">
    <source>
        <dbReference type="SAM" id="Coils"/>
    </source>
</evidence>
<evidence type="ECO:0000313" key="3">
    <source>
        <dbReference type="Proteomes" id="UP000000305"/>
    </source>
</evidence>
<dbReference type="Proteomes" id="UP000000305">
    <property type="component" value="Unassembled WGS sequence"/>
</dbReference>
<dbReference type="AlphaFoldDB" id="E9G3R8"/>
<keyword evidence="3" id="KW-1185">Reference proteome</keyword>
<feature type="coiled-coil region" evidence="1">
    <location>
        <begin position="148"/>
        <end position="213"/>
    </location>
</feature>